<protein>
    <submittedName>
        <fullName evidence="1">Uncharacterized protein</fullName>
    </submittedName>
</protein>
<dbReference type="EMBL" id="CP023009">
    <property type="protein sequence ID" value="AXW88689.1"/>
    <property type="molecule type" value="Genomic_DNA"/>
</dbReference>
<proteinExistence type="predicted"/>
<evidence type="ECO:0000313" key="2">
    <source>
        <dbReference type="EMBL" id="AXW88689.1"/>
    </source>
</evidence>
<organism evidence="1 3">
    <name type="scientific">Lonsdalea britannica</name>
    <dbReference type="NCBI Taxonomy" id="1082704"/>
    <lineage>
        <taxon>Bacteria</taxon>
        <taxon>Pseudomonadati</taxon>
        <taxon>Pseudomonadota</taxon>
        <taxon>Gammaproteobacteria</taxon>
        <taxon>Enterobacterales</taxon>
        <taxon>Pectobacteriaceae</taxon>
        <taxon>Lonsdalea</taxon>
    </lineage>
</organism>
<sequence length="73" mass="8135">MTKRVALLPESSRRVENVILADDQFALPGYRVVPIEEGVFCEAGMFLNEADGLFYRDTDSTTIYPVHDIDAVG</sequence>
<dbReference type="EMBL" id="CP023009">
    <property type="protein sequence ID" value="AXW85567.1"/>
    <property type="molecule type" value="Genomic_DNA"/>
</dbReference>
<dbReference type="KEGG" id="lbq:CKQ53_18060"/>
<evidence type="ECO:0000313" key="3">
    <source>
        <dbReference type="Proteomes" id="UP000263881"/>
    </source>
</evidence>
<keyword evidence="3" id="KW-1185">Reference proteome</keyword>
<dbReference type="Proteomes" id="UP000263881">
    <property type="component" value="Chromosome"/>
</dbReference>
<name>A0AAD0WJE8_9GAMM</name>
<reference evidence="1 3" key="1">
    <citation type="submission" date="2017-08" db="EMBL/GenBank/DDBJ databases">
        <title>Comparative genomics of bacteria isolated from necrotic lesions of AOD affected trees.</title>
        <authorList>
            <person name="Doonan J."/>
            <person name="Denman S."/>
            <person name="McDonald J.E."/>
        </authorList>
    </citation>
    <scope>NUCLEOTIDE SEQUENCE [LARGE SCALE GENOMIC DNA]</scope>
    <source>
        <strain evidence="1 3">477</strain>
    </source>
</reference>
<gene>
    <name evidence="1" type="ORF">CKQ53_00240</name>
    <name evidence="2" type="ORF">CKQ53_18060</name>
</gene>
<dbReference type="KEGG" id="lbq:CKQ53_00240"/>
<dbReference type="AlphaFoldDB" id="A0AAD0WJE8"/>
<dbReference type="RefSeq" id="WP_094118919.1">
    <property type="nucleotide sequence ID" value="NZ_CP023009.1"/>
</dbReference>
<evidence type="ECO:0000313" key="1">
    <source>
        <dbReference type="EMBL" id="AXW85567.1"/>
    </source>
</evidence>
<accession>A0AAD0WJE8</accession>